<dbReference type="InterPro" id="IPR039802">
    <property type="entry name" value="MTMR14"/>
</dbReference>
<comment type="caution">
    <text evidence="1">The sequence shown here is derived from an EMBL/GenBank/DDBJ whole genome shotgun (WGS) entry which is preliminary data.</text>
</comment>
<dbReference type="Proteomes" id="UP000034805">
    <property type="component" value="Unassembled WGS sequence"/>
</dbReference>
<name>A0A0P7TTV1_SCLFO</name>
<organism evidence="1 2">
    <name type="scientific">Scleropages formosus</name>
    <name type="common">Asian bonytongue</name>
    <name type="synonym">Osteoglossum formosum</name>
    <dbReference type="NCBI Taxonomy" id="113540"/>
    <lineage>
        <taxon>Eukaryota</taxon>
        <taxon>Metazoa</taxon>
        <taxon>Chordata</taxon>
        <taxon>Craniata</taxon>
        <taxon>Vertebrata</taxon>
        <taxon>Euteleostomi</taxon>
        <taxon>Actinopterygii</taxon>
        <taxon>Neopterygii</taxon>
        <taxon>Teleostei</taxon>
        <taxon>Osteoglossocephala</taxon>
        <taxon>Osteoglossomorpha</taxon>
        <taxon>Osteoglossiformes</taxon>
        <taxon>Osteoglossidae</taxon>
        <taxon>Scleropages</taxon>
    </lineage>
</organism>
<protein>
    <submittedName>
        <fullName evidence="1">Uncharacterized protein</fullName>
    </submittedName>
</protein>
<evidence type="ECO:0000313" key="1">
    <source>
        <dbReference type="EMBL" id="KPP56997.1"/>
    </source>
</evidence>
<gene>
    <name evidence="1" type="ORF">Z043_125331</name>
</gene>
<evidence type="ECO:0000313" key="2">
    <source>
        <dbReference type="Proteomes" id="UP000034805"/>
    </source>
</evidence>
<proteinExistence type="predicted"/>
<feature type="non-terminal residue" evidence="1">
    <location>
        <position position="102"/>
    </location>
</feature>
<sequence length="102" mass="11448">MAASPSSGGGLIAAGAAARRSEDIADLIELFSRTQYRAKEVTPRVERVEKRCLELFGRDYKYSVIQNTNGEVCGHYPRQIVYLEYESVEHNKDRYGGPQCCT</sequence>
<dbReference type="AlphaFoldDB" id="A0A0P7TTV1"/>
<reference evidence="1 2" key="1">
    <citation type="submission" date="2015-08" db="EMBL/GenBank/DDBJ databases">
        <title>The genome of the Asian arowana (Scleropages formosus).</title>
        <authorList>
            <person name="Tan M.H."/>
            <person name="Gan H.M."/>
            <person name="Croft L.J."/>
            <person name="Austin C.M."/>
        </authorList>
    </citation>
    <scope>NUCLEOTIDE SEQUENCE [LARGE SCALE GENOMIC DNA]</scope>
    <source>
        <strain evidence="1">Aro1</strain>
    </source>
</reference>
<dbReference type="GO" id="GO:0004438">
    <property type="term" value="F:phosphatidylinositol-3-phosphate phosphatase activity"/>
    <property type="evidence" value="ECO:0007669"/>
    <property type="project" value="InterPro"/>
</dbReference>
<dbReference type="EMBL" id="JARO02018049">
    <property type="protein sequence ID" value="KPP56997.1"/>
    <property type="molecule type" value="Genomic_DNA"/>
</dbReference>
<accession>A0A0P7TTV1</accession>
<dbReference type="PANTHER" id="PTHR13524">
    <property type="entry name" value="MYOTUBULARIN-RELATED"/>
    <property type="match status" value="1"/>
</dbReference>
<dbReference type="PANTHER" id="PTHR13524:SF2">
    <property type="entry name" value="MYOTUBULARIN-RELATED PROTEIN 14"/>
    <property type="match status" value="1"/>
</dbReference>